<name>A8MBP3_CALMQ</name>
<evidence type="ECO:0000256" key="2">
    <source>
        <dbReference type="ARBA" id="ARBA00022490"/>
    </source>
</evidence>
<sequence>MAEKWQEEWYSNGVFNANPSNSRPKFFITVPYPYIEGPPHMGHGRTFTVGDVVARFKRMMGYNVLFPIAFHITGTPIQAVADRLSKGDVEYENRLRREVNMYVKDPVKASEIVNGFKDPWNIVNFFKGTYINDFKSIGYSMDFRRIFMTGDPHYSSFIIWQYVKLASKGYLVRGRHQVLYAPDENQAVGEHDIRGGDELKIDILQFNLLKFKLNDSYLVAATLRPETIYGATNVWVNPDSIYVEAIVNGERWIISKAAAWKLQYQDKDVKVLREFKGSELVGKFVESPIGVKLPILPASFVDDDTATGVVYSVPAHAPYDYAALMDLKSNDELLRRYGIESIVKAIEPISIIKLPGFSKYPARDVIEKLNVKNQNDRERLDEATSIVYREEYYNGVMGDNTPFNGVKVNDARVKVTEELRGRGLLDVMYEIEPRRVYTRGGSRVIVAVIKDQWFLNFGDPTWKSLMLKALDNMKIIPEEYRQNFKATLDWLNMRPCARKRGLGTRMPWDPDWVIESLSDSTIYMAFYTIAHKLNETGLAVKLGELAKRVIETKAEDSIALNKLVSFYDYVFLGQGDPETIAKSLGVDKSIIEGIRAEFEYWYPVDQRHSGIDLISNHLSFFIAHHAAIFPERHWPRAISVNNYVIREGRRMSKSLGNVIYLKEAVEQYSPDLVRLYVSYSADLDNVMDWRSDEVDTVLSRLMDIWNTAQVIVSMGEETKEPSNPTIPTKWLLSILNRTITEGAKALEEMRIRQFALMVFFNLYDAVRVYMTLMDELPKDEVRYTLWKVLDAWVRMMQPITPHMAEEIWHSMGKSTYVSTERWPTVEQQYINDDVENAFKVVERLIDDIREVIRVRGQVGAVNIYVGPPDYVYDIFNEAIEMMDRGIAVKDVIRNLASKYKGKGEVVARIVNDIADGKLPRFKLSRDMEMSVMHSFKSYIERRLGIKVTIQDAVAPINDPANRARLSLPGRPAIYIEPTYTNIY</sequence>
<keyword evidence="7 8" id="KW-0030">Aminoacyl-tRNA synthetase</keyword>
<keyword evidence="6 8" id="KW-0648">Protein biosynthesis</keyword>
<dbReference type="GO" id="GO:0005737">
    <property type="term" value="C:cytoplasm"/>
    <property type="evidence" value="ECO:0007669"/>
    <property type="project" value="UniProtKB-SubCell"/>
</dbReference>
<evidence type="ECO:0000256" key="4">
    <source>
        <dbReference type="ARBA" id="ARBA00022741"/>
    </source>
</evidence>
<keyword evidence="4 8" id="KW-0547">Nucleotide-binding</keyword>
<dbReference type="STRING" id="397948.Cmaq_1960"/>
<dbReference type="GO" id="GO:0006429">
    <property type="term" value="P:leucyl-tRNA aminoacylation"/>
    <property type="evidence" value="ECO:0007669"/>
    <property type="project" value="UniProtKB-UniRule"/>
</dbReference>
<dbReference type="KEGG" id="cma:Cmaq_1960"/>
<dbReference type="SUPFAM" id="SSF47323">
    <property type="entry name" value="Anticodon-binding domain of a subclass of class I aminoacyl-tRNA synthetases"/>
    <property type="match status" value="1"/>
</dbReference>
<dbReference type="Pfam" id="PF00133">
    <property type="entry name" value="tRNA-synt_1"/>
    <property type="match status" value="1"/>
</dbReference>
<comment type="similarity">
    <text evidence="1 8">Belongs to the class-I aminoacyl-tRNA synthetase family.</text>
</comment>
<dbReference type="Pfam" id="PF08264">
    <property type="entry name" value="Anticodon_1"/>
    <property type="match status" value="1"/>
</dbReference>
<evidence type="ECO:0000256" key="6">
    <source>
        <dbReference type="ARBA" id="ARBA00022917"/>
    </source>
</evidence>
<dbReference type="InterPro" id="IPR020791">
    <property type="entry name" value="Leu-tRNA-lgase_arc"/>
</dbReference>
<dbReference type="HOGENOM" id="CLU_004174_0_0_2"/>
<evidence type="ECO:0000259" key="10">
    <source>
        <dbReference type="Pfam" id="PF08264"/>
    </source>
</evidence>
<dbReference type="Gene3D" id="3.90.740.10">
    <property type="entry name" value="Valyl/Leucyl/Isoleucyl-tRNA synthetase, editing domain"/>
    <property type="match status" value="1"/>
</dbReference>
<evidence type="ECO:0000259" key="9">
    <source>
        <dbReference type="Pfam" id="PF00133"/>
    </source>
</evidence>
<dbReference type="EC" id="6.1.1.4" evidence="8"/>
<dbReference type="Gene3D" id="1.10.730.10">
    <property type="entry name" value="Isoleucyl-tRNA Synthetase, Domain 1"/>
    <property type="match status" value="1"/>
</dbReference>
<keyword evidence="2 8" id="KW-0963">Cytoplasm</keyword>
<evidence type="ECO:0000256" key="5">
    <source>
        <dbReference type="ARBA" id="ARBA00022840"/>
    </source>
</evidence>
<reference evidence="11 12" key="1">
    <citation type="submission" date="2007-10" db="EMBL/GenBank/DDBJ databases">
        <title>Complete sequence of Caldivirga maquilingensis IC-167.</title>
        <authorList>
            <consortium name="US DOE Joint Genome Institute"/>
            <person name="Copeland A."/>
            <person name="Lucas S."/>
            <person name="Lapidus A."/>
            <person name="Barry K."/>
            <person name="Glavina del Rio T."/>
            <person name="Dalin E."/>
            <person name="Tice H."/>
            <person name="Pitluck S."/>
            <person name="Saunders E."/>
            <person name="Brettin T."/>
            <person name="Bruce D."/>
            <person name="Detter J.C."/>
            <person name="Han C."/>
            <person name="Schmutz J."/>
            <person name="Larimer F."/>
            <person name="Land M."/>
            <person name="Hauser L."/>
            <person name="Kyrpides N."/>
            <person name="Ivanova N."/>
            <person name="Biddle J.F."/>
            <person name="Zhang Z."/>
            <person name="Fitz-Gibbon S.T."/>
            <person name="Lowe T.M."/>
            <person name="Saltikov C."/>
            <person name="House C.H."/>
            <person name="Richardson P."/>
        </authorList>
    </citation>
    <scope>NUCLEOTIDE SEQUENCE [LARGE SCALE GENOMIC DNA]</scope>
    <source>
        <strain evidence="12">ATCC 700844 / DSM 13496 / JCM 10307 / IC-167</strain>
    </source>
</reference>
<keyword evidence="12" id="KW-1185">Reference proteome</keyword>
<feature type="short sequence motif" description="'KMSKS' region" evidence="8">
    <location>
        <begin position="650"/>
        <end position="654"/>
    </location>
</feature>
<dbReference type="OrthoDB" id="23906at2157"/>
<comment type="caution">
    <text evidence="8">Lacks conserved residue(s) required for the propagation of feature annotation.</text>
</comment>
<keyword evidence="3 8" id="KW-0436">Ligase</keyword>
<feature type="domain" description="Aminoacyl-tRNA synthetase class Ia" evidence="9">
    <location>
        <begin position="4"/>
        <end position="683"/>
    </location>
</feature>
<dbReference type="EMBL" id="CP000852">
    <property type="protein sequence ID" value="ABW02776.1"/>
    <property type="molecule type" value="Genomic_DNA"/>
</dbReference>
<dbReference type="InterPro" id="IPR009008">
    <property type="entry name" value="Val/Leu/Ile-tRNA-synth_edit"/>
</dbReference>
<dbReference type="GO" id="GO:0005524">
    <property type="term" value="F:ATP binding"/>
    <property type="evidence" value="ECO:0007669"/>
    <property type="project" value="UniProtKB-UniRule"/>
</dbReference>
<feature type="binding site" evidence="8">
    <location>
        <position position="653"/>
    </location>
    <ligand>
        <name>ATP</name>
        <dbReference type="ChEBI" id="CHEBI:30616"/>
    </ligand>
</feature>
<evidence type="ECO:0000313" key="12">
    <source>
        <dbReference type="Proteomes" id="UP000001137"/>
    </source>
</evidence>
<dbReference type="Gene3D" id="1.10.10.720">
    <property type="entry name" value="leucyl-tRNA synthetase"/>
    <property type="match status" value="1"/>
</dbReference>
<dbReference type="AlphaFoldDB" id="A8MBP3"/>
<comment type="subcellular location">
    <subcellularLocation>
        <location evidence="8">Cytoplasm</location>
    </subcellularLocation>
</comment>
<evidence type="ECO:0000256" key="3">
    <source>
        <dbReference type="ARBA" id="ARBA00022598"/>
    </source>
</evidence>
<evidence type="ECO:0000256" key="8">
    <source>
        <dbReference type="HAMAP-Rule" id="MF_00049"/>
    </source>
</evidence>
<dbReference type="NCBIfam" id="NF008957">
    <property type="entry name" value="PRK12300.1"/>
    <property type="match status" value="1"/>
</dbReference>
<dbReference type="eggNOG" id="arCOG00809">
    <property type="taxonomic scope" value="Archaea"/>
</dbReference>
<dbReference type="SUPFAM" id="SSF50677">
    <property type="entry name" value="ValRS/IleRS/LeuRS editing domain"/>
    <property type="match status" value="1"/>
</dbReference>
<dbReference type="InterPro" id="IPR002300">
    <property type="entry name" value="aa-tRNA-synth_Ia"/>
</dbReference>
<dbReference type="GO" id="GO:0004823">
    <property type="term" value="F:leucine-tRNA ligase activity"/>
    <property type="evidence" value="ECO:0007669"/>
    <property type="project" value="UniProtKB-UniRule"/>
</dbReference>
<protein>
    <recommendedName>
        <fullName evidence="8">Leucine--tRNA ligase</fullName>
        <ecNumber evidence="8">6.1.1.4</ecNumber>
    </recommendedName>
    <alternativeName>
        <fullName evidence="8">Leucyl-tRNA synthetase</fullName>
        <shortName evidence="8">LeuRS</shortName>
    </alternativeName>
</protein>
<evidence type="ECO:0000313" key="11">
    <source>
        <dbReference type="EMBL" id="ABW02776.1"/>
    </source>
</evidence>
<proteinExistence type="inferred from homology"/>
<feature type="domain" description="Methionyl/Valyl/Leucyl/Isoleucyl-tRNA synthetase anticodon-binding" evidence="10">
    <location>
        <begin position="729"/>
        <end position="853"/>
    </location>
</feature>
<dbReference type="Proteomes" id="UP000001137">
    <property type="component" value="Chromosome"/>
</dbReference>
<gene>
    <name evidence="8" type="primary">leuS</name>
    <name evidence="11" type="ordered locus">Cmaq_1960</name>
</gene>
<evidence type="ECO:0000256" key="7">
    <source>
        <dbReference type="ARBA" id="ARBA00023146"/>
    </source>
</evidence>
<comment type="catalytic activity">
    <reaction evidence="8">
        <text>tRNA(Leu) + L-leucine + ATP = L-leucyl-tRNA(Leu) + AMP + diphosphate</text>
        <dbReference type="Rhea" id="RHEA:11688"/>
        <dbReference type="Rhea" id="RHEA-COMP:9613"/>
        <dbReference type="Rhea" id="RHEA-COMP:9622"/>
        <dbReference type="ChEBI" id="CHEBI:30616"/>
        <dbReference type="ChEBI" id="CHEBI:33019"/>
        <dbReference type="ChEBI" id="CHEBI:57427"/>
        <dbReference type="ChEBI" id="CHEBI:78442"/>
        <dbReference type="ChEBI" id="CHEBI:78494"/>
        <dbReference type="ChEBI" id="CHEBI:456215"/>
        <dbReference type="EC" id="6.1.1.4"/>
    </reaction>
</comment>
<evidence type="ECO:0000256" key="1">
    <source>
        <dbReference type="ARBA" id="ARBA00005594"/>
    </source>
</evidence>
<dbReference type="PANTHER" id="PTHR45794">
    <property type="entry name" value="LEUCYL-TRNA SYNTHETASE"/>
    <property type="match status" value="1"/>
</dbReference>
<organism evidence="11 12">
    <name type="scientific">Caldivirga maquilingensis (strain ATCC 700844 / DSM 13496 / JCM 10307 / IC-167)</name>
    <dbReference type="NCBI Taxonomy" id="397948"/>
    <lineage>
        <taxon>Archaea</taxon>
        <taxon>Thermoproteota</taxon>
        <taxon>Thermoprotei</taxon>
        <taxon>Thermoproteales</taxon>
        <taxon>Thermoproteaceae</taxon>
        <taxon>Caldivirga</taxon>
    </lineage>
</organism>
<dbReference type="InterPro" id="IPR004493">
    <property type="entry name" value="Leu-tRNA-synth_Ia_arc/euk"/>
</dbReference>
<dbReference type="RefSeq" id="WP_012186995.1">
    <property type="nucleotide sequence ID" value="NC_009954.1"/>
</dbReference>
<dbReference type="InterPro" id="IPR013155">
    <property type="entry name" value="M/V/L/I-tRNA-synth_anticd-bd"/>
</dbReference>
<dbReference type="NCBIfam" id="TIGR00395">
    <property type="entry name" value="leuS_arch"/>
    <property type="match status" value="1"/>
</dbReference>
<dbReference type="InterPro" id="IPR009080">
    <property type="entry name" value="tRNAsynth_Ia_anticodon-bd"/>
</dbReference>
<dbReference type="InterPro" id="IPR014729">
    <property type="entry name" value="Rossmann-like_a/b/a_fold"/>
</dbReference>
<accession>A8MBP3</accession>
<dbReference type="SUPFAM" id="SSF52374">
    <property type="entry name" value="Nucleotidylyl transferase"/>
    <property type="match status" value="1"/>
</dbReference>
<dbReference type="HAMAP" id="MF_00049_A">
    <property type="entry name" value="Leu_tRNA_synth_A"/>
    <property type="match status" value="1"/>
</dbReference>
<keyword evidence="5 8" id="KW-0067">ATP-binding</keyword>
<dbReference type="PANTHER" id="PTHR45794:SF1">
    <property type="entry name" value="LEUCINE--TRNA LIGASE, CYTOPLASMIC"/>
    <property type="match status" value="1"/>
</dbReference>
<dbReference type="GeneID" id="5708457"/>
<dbReference type="GO" id="GO:0002161">
    <property type="term" value="F:aminoacyl-tRNA deacylase activity"/>
    <property type="evidence" value="ECO:0007669"/>
    <property type="project" value="InterPro"/>
</dbReference>
<dbReference type="Gene3D" id="3.30.2320.20">
    <property type="entry name" value="Class I aminoacyl-tRNA synthetases (RS)"/>
    <property type="match status" value="1"/>
</dbReference>
<dbReference type="Gene3D" id="3.40.50.620">
    <property type="entry name" value="HUPs"/>
    <property type="match status" value="1"/>
</dbReference>